<comment type="caution">
    <text evidence="2">The sequence shown here is derived from an EMBL/GenBank/DDBJ whole genome shotgun (WGS) entry which is preliminary data.</text>
</comment>
<dbReference type="EMBL" id="JBHSHT010000002">
    <property type="protein sequence ID" value="MFC4826148.1"/>
    <property type="molecule type" value="Genomic_DNA"/>
</dbReference>
<protein>
    <submittedName>
        <fullName evidence="2">Phospholipase D-like domain-containing protein</fullName>
    </submittedName>
</protein>
<evidence type="ECO:0000313" key="2">
    <source>
        <dbReference type="EMBL" id="MFC4826148.1"/>
    </source>
</evidence>
<name>A0ABD5Q664_9EURY</name>
<dbReference type="AlphaFoldDB" id="A0ABD5Q664"/>
<dbReference type="GeneID" id="73046757"/>
<evidence type="ECO:0000313" key="3">
    <source>
        <dbReference type="Proteomes" id="UP001595945"/>
    </source>
</evidence>
<reference evidence="2 3" key="1">
    <citation type="journal article" date="2019" name="Int. J. Syst. Evol. Microbiol.">
        <title>The Global Catalogue of Microorganisms (GCM) 10K type strain sequencing project: providing services to taxonomists for standard genome sequencing and annotation.</title>
        <authorList>
            <consortium name="The Broad Institute Genomics Platform"/>
            <consortium name="The Broad Institute Genome Sequencing Center for Infectious Disease"/>
            <person name="Wu L."/>
            <person name="Ma J."/>
        </authorList>
    </citation>
    <scope>NUCLEOTIDE SEQUENCE [LARGE SCALE GENOMIC DNA]</scope>
    <source>
        <strain evidence="2 3">XZYJ18</strain>
    </source>
</reference>
<dbReference type="RefSeq" id="WP_254268230.1">
    <property type="nucleotide sequence ID" value="NZ_CP100400.1"/>
</dbReference>
<feature type="compositionally biased region" description="Polar residues" evidence="1">
    <location>
        <begin position="220"/>
        <end position="232"/>
    </location>
</feature>
<dbReference type="CDD" id="cd09117">
    <property type="entry name" value="PLDc_Bfil_DEXD_like"/>
    <property type="match status" value="1"/>
</dbReference>
<accession>A0ABD5Q664</accession>
<dbReference type="Gene3D" id="3.30.870.10">
    <property type="entry name" value="Endonuclease Chain A"/>
    <property type="match status" value="1"/>
</dbReference>
<gene>
    <name evidence="2" type="ORF">ACFO9K_17995</name>
</gene>
<sequence>MDVSPIRQVVTEDIEGDRFGDVLKERLEDDRYSQFYFAIAFLRRSGFDYLGESLSEFLNQGGELFGVAGVDNKVTTREALEQLSAMATQSTIYNTSSDFIFHPKFYMLEGDDEAALIIGSGNLTRDGLFRNVEFGTIIEFNLSDENEVEKFAEYKSFLETLLDDAHPNVQPISENLLDLLEESGTLVTEDEAVGGEASTRGSGDPSENGVSEEVRELFPTQETPSLPTTSRVSADERETSGTTTSTSPEEWDTFVLQLSPFDSSHQPGTPGTPEVLIPMDAVDFFPEITEGPHKHPDVYFDGELETAGGSENVNYRFWYYDDRREWRLNVREATMEQVSPRGGSILVISKTDSSFRVRVVNQGDGDFQRFRDACTEEVGEKVWGFI</sequence>
<keyword evidence="3" id="KW-1185">Reference proteome</keyword>
<proteinExistence type="predicted"/>
<dbReference type="Proteomes" id="UP001595945">
    <property type="component" value="Unassembled WGS sequence"/>
</dbReference>
<evidence type="ECO:0000256" key="1">
    <source>
        <dbReference type="SAM" id="MobiDB-lite"/>
    </source>
</evidence>
<feature type="region of interest" description="Disordered" evidence="1">
    <location>
        <begin position="189"/>
        <end position="251"/>
    </location>
</feature>
<dbReference type="SUPFAM" id="SSF56024">
    <property type="entry name" value="Phospholipase D/nuclease"/>
    <property type="match status" value="1"/>
</dbReference>
<organism evidence="2 3">
    <name type="scientific">Halorussus aquaticus</name>
    <dbReference type="NCBI Taxonomy" id="2953748"/>
    <lineage>
        <taxon>Archaea</taxon>
        <taxon>Methanobacteriati</taxon>
        <taxon>Methanobacteriota</taxon>
        <taxon>Stenosarchaea group</taxon>
        <taxon>Halobacteria</taxon>
        <taxon>Halobacteriales</taxon>
        <taxon>Haladaptataceae</taxon>
        <taxon>Halorussus</taxon>
    </lineage>
</organism>